<dbReference type="Gene3D" id="2.170.16.10">
    <property type="entry name" value="Hedgehog/Intein (Hint) domain"/>
    <property type="match status" value="1"/>
</dbReference>
<dbReference type="RefSeq" id="WP_183807117.1">
    <property type="nucleotide sequence ID" value="NZ_JACIEE010000008.1"/>
</dbReference>
<dbReference type="PROSITE" id="PS51318">
    <property type="entry name" value="TAT"/>
    <property type="match status" value="1"/>
</dbReference>
<dbReference type="InterPro" id="IPR036844">
    <property type="entry name" value="Hint_dom_sf"/>
</dbReference>
<dbReference type="Proteomes" id="UP000574761">
    <property type="component" value="Unassembled WGS sequence"/>
</dbReference>
<feature type="domain" description="Hedgehog/Intein (Hint)" evidence="1">
    <location>
        <begin position="60"/>
        <end position="194"/>
    </location>
</feature>
<evidence type="ECO:0000259" key="1">
    <source>
        <dbReference type="Pfam" id="PF13403"/>
    </source>
</evidence>
<dbReference type="SUPFAM" id="SSF51294">
    <property type="entry name" value="Hedgehog/intein (Hint) domain"/>
    <property type="match status" value="1"/>
</dbReference>
<dbReference type="InterPro" id="IPR028992">
    <property type="entry name" value="Hedgehog/Intein_dom"/>
</dbReference>
<comment type="caution">
    <text evidence="2">The sequence shown here is derived from an EMBL/GenBank/DDBJ whole genome shotgun (WGS) entry which is preliminary data.</text>
</comment>
<proteinExistence type="predicted"/>
<reference evidence="2 3" key="1">
    <citation type="submission" date="2020-08" db="EMBL/GenBank/DDBJ databases">
        <title>Genomic Encyclopedia of Type Strains, Phase IV (KMG-IV): sequencing the most valuable type-strain genomes for metagenomic binning, comparative biology and taxonomic classification.</title>
        <authorList>
            <person name="Goeker M."/>
        </authorList>
    </citation>
    <scope>NUCLEOTIDE SEQUENCE [LARGE SCALE GENOMIC DNA]</scope>
    <source>
        <strain evidence="2 3">DSM 100211</strain>
    </source>
</reference>
<dbReference type="Pfam" id="PF13403">
    <property type="entry name" value="Hint_2"/>
    <property type="match status" value="1"/>
</dbReference>
<evidence type="ECO:0000313" key="3">
    <source>
        <dbReference type="Proteomes" id="UP000574761"/>
    </source>
</evidence>
<dbReference type="AlphaFoldDB" id="A0A7W6GME1"/>
<protein>
    <recommendedName>
        <fullName evidence="1">Hedgehog/Intein (Hint) domain-containing protein</fullName>
    </recommendedName>
</protein>
<sequence>MSMNGKGRSEFNRARRNFLGAAVAAGAKAAAIGVMATSMFPGSALAHRGRKGKPGWGPRCFLRGTAIATPKGEVLVENLRVGDRVTTVTGKSMAVRWIGRQTFKRTGAAWTRNVMPVRIARGALADGVPARDLYLSPYHHLHVDGVLIQAKDLANGRSIAPAMPKGHDTADYFHILLDSHEIVLAEGAPAETFRIEAANYEIFANFAEVTKVMPDAATLTMASFAPVMHQRGRDHLKALLRTVVMPFAKAEDPIGDAHERLAERAKTLA</sequence>
<keyword evidence="3" id="KW-1185">Reference proteome</keyword>
<gene>
    <name evidence="2" type="ORF">GGQ64_004109</name>
</gene>
<dbReference type="InterPro" id="IPR006311">
    <property type="entry name" value="TAT_signal"/>
</dbReference>
<dbReference type="EMBL" id="JACIEE010000008">
    <property type="protein sequence ID" value="MBB3978874.1"/>
    <property type="molecule type" value="Genomic_DNA"/>
</dbReference>
<evidence type="ECO:0000313" key="2">
    <source>
        <dbReference type="EMBL" id="MBB3978874.1"/>
    </source>
</evidence>
<name>A0A7W6GME1_9HYPH</name>
<organism evidence="2 3">
    <name type="scientific">Mycoplana azooxidifex</name>
    <dbReference type="NCBI Taxonomy" id="1636188"/>
    <lineage>
        <taxon>Bacteria</taxon>
        <taxon>Pseudomonadati</taxon>
        <taxon>Pseudomonadota</taxon>
        <taxon>Alphaproteobacteria</taxon>
        <taxon>Hyphomicrobiales</taxon>
        <taxon>Rhizobiaceae</taxon>
        <taxon>Mycoplana</taxon>
    </lineage>
</organism>
<accession>A0A7W6GME1</accession>